<accession>A0AAE1TXG8</accession>
<comment type="caution">
    <text evidence="1">The sequence shown here is derived from an EMBL/GenBank/DDBJ whole genome shotgun (WGS) entry which is preliminary data.</text>
</comment>
<dbReference type="Proteomes" id="UP001292094">
    <property type="component" value="Unassembled WGS sequence"/>
</dbReference>
<proteinExistence type="predicted"/>
<sequence>MIYTCDQKRLIRTEKNKTDPKELTQPNIIDQTGRNGSIRNVACRRQMYRLRQLKEKPSIADIAILPNVIR</sequence>
<name>A0AAE1TXG8_9EUCA</name>
<reference evidence="1" key="1">
    <citation type="submission" date="2023-11" db="EMBL/GenBank/DDBJ databases">
        <title>Genome assemblies of two species of porcelain crab, Petrolisthes cinctipes and Petrolisthes manimaculis (Anomura: Porcellanidae).</title>
        <authorList>
            <person name="Angst P."/>
        </authorList>
    </citation>
    <scope>NUCLEOTIDE SEQUENCE</scope>
    <source>
        <strain evidence="1">PB745_02</strain>
        <tissue evidence="1">Gill</tissue>
    </source>
</reference>
<dbReference type="EMBL" id="JAWZYT010003376">
    <property type="protein sequence ID" value="KAK4298729.1"/>
    <property type="molecule type" value="Genomic_DNA"/>
</dbReference>
<evidence type="ECO:0000313" key="2">
    <source>
        <dbReference type="Proteomes" id="UP001292094"/>
    </source>
</evidence>
<protein>
    <submittedName>
        <fullName evidence="1">Uncharacterized protein</fullName>
    </submittedName>
</protein>
<dbReference type="AlphaFoldDB" id="A0AAE1TXG8"/>
<gene>
    <name evidence="1" type="ORF">Pmani_028945</name>
</gene>
<organism evidence="1 2">
    <name type="scientific">Petrolisthes manimaculis</name>
    <dbReference type="NCBI Taxonomy" id="1843537"/>
    <lineage>
        <taxon>Eukaryota</taxon>
        <taxon>Metazoa</taxon>
        <taxon>Ecdysozoa</taxon>
        <taxon>Arthropoda</taxon>
        <taxon>Crustacea</taxon>
        <taxon>Multicrustacea</taxon>
        <taxon>Malacostraca</taxon>
        <taxon>Eumalacostraca</taxon>
        <taxon>Eucarida</taxon>
        <taxon>Decapoda</taxon>
        <taxon>Pleocyemata</taxon>
        <taxon>Anomura</taxon>
        <taxon>Galatheoidea</taxon>
        <taxon>Porcellanidae</taxon>
        <taxon>Petrolisthes</taxon>
    </lineage>
</organism>
<evidence type="ECO:0000313" key="1">
    <source>
        <dbReference type="EMBL" id="KAK4298729.1"/>
    </source>
</evidence>
<keyword evidence="2" id="KW-1185">Reference proteome</keyword>